<accession>A0AAE4NUQ7</accession>
<feature type="transmembrane region" description="Helical" evidence="1">
    <location>
        <begin position="196"/>
        <end position="216"/>
    </location>
</feature>
<sequence length="261" mass="28841">MLSFKTIGEEIKSSPQLLAFLIVSPLIIQYVIWAYLPKLNGITVNSEITAMIPDMDLQYLNNVTSRMDLFESAVSSQISSLFVAVSRIHQAVFLLGGLLAAFLIAEPIYRGTIINDIAFLGRDKALSGRLIFGFLYSIFLISTAVVVFSGVAEVSGISLESRFFLVLFGTLILSTLAGFVLVSLLSVLSRESIIPLGMLFLAVILSGTAHQIGSVILPFERLTYFLWDTKFHLDRYVYAGLLMYGTTPFILMCLFKGGDFY</sequence>
<gene>
    <name evidence="2" type="ORF">RBI02_01310</name>
</gene>
<evidence type="ECO:0000256" key="1">
    <source>
        <dbReference type="SAM" id="Phobius"/>
    </source>
</evidence>
<keyword evidence="3" id="KW-1185">Reference proteome</keyword>
<reference evidence="2 3" key="1">
    <citation type="submission" date="2023-08" db="EMBL/GenBank/DDBJ databases">
        <title>Draft genome sequence of Thermococcus waiotapuensis WT1T, a thermophilic sulphur-dependent archaeon from order Thermococcales.</title>
        <authorList>
            <person name="Manners S.H."/>
            <person name="Carere C.R."/>
            <person name="Dhami M.K."/>
            <person name="Dobson R.C.J."/>
            <person name="Stott M.B."/>
        </authorList>
    </citation>
    <scope>NUCLEOTIDE SEQUENCE [LARGE SCALE GENOMIC DNA]</scope>
    <source>
        <strain evidence="2 3">WT1</strain>
    </source>
</reference>
<protein>
    <submittedName>
        <fullName evidence="2">Uncharacterized protein</fullName>
    </submittedName>
</protein>
<keyword evidence="1" id="KW-0812">Transmembrane</keyword>
<feature type="transmembrane region" description="Helical" evidence="1">
    <location>
        <begin position="163"/>
        <end position="184"/>
    </location>
</feature>
<name>A0AAE4NUQ7_9EURY</name>
<organism evidence="2 3">
    <name type="scientific">Thermococcus waiotapuensis</name>
    <dbReference type="NCBI Taxonomy" id="90909"/>
    <lineage>
        <taxon>Archaea</taxon>
        <taxon>Methanobacteriati</taxon>
        <taxon>Methanobacteriota</taxon>
        <taxon>Thermococci</taxon>
        <taxon>Thermococcales</taxon>
        <taxon>Thermococcaceae</taxon>
        <taxon>Thermococcus</taxon>
    </lineage>
</organism>
<feature type="transmembrane region" description="Helical" evidence="1">
    <location>
        <begin position="88"/>
        <end position="109"/>
    </location>
</feature>
<dbReference type="AlphaFoldDB" id="A0AAE4NUQ7"/>
<dbReference type="RefSeq" id="WP_315339638.1">
    <property type="nucleotide sequence ID" value="NZ_JAVDZE010000001.1"/>
</dbReference>
<proteinExistence type="predicted"/>
<feature type="transmembrane region" description="Helical" evidence="1">
    <location>
        <begin position="236"/>
        <end position="255"/>
    </location>
</feature>
<keyword evidence="1" id="KW-1133">Transmembrane helix</keyword>
<dbReference type="EMBL" id="JAVDZE010000001">
    <property type="protein sequence ID" value="MDV3103188.1"/>
    <property type="molecule type" value="Genomic_DNA"/>
</dbReference>
<dbReference type="Proteomes" id="UP001245683">
    <property type="component" value="Unassembled WGS sequence"/>
</dbReference>
<feature type="transmembrane region" description="Helical" evidence="1">
    <location>
        <begin position="17"/>
        <end position="36"/>
    </location>
</feature>
<keyword evidence="1" id="KW-0472">Membrane</keyword>
<evidence type="ECO:0000313" key="2">
    <source>
        <dbReference type="EMBL" id="MDV3103188.1"/>
    </source>
</evidence>
<feature type="transmembrane region" description="Helical" evidence="1">
    <location>
        <begin position="130"/>
        <end position="151"/>
    </location>
</feature>
<evidence type="ECO:0000313" key="3">
    <source>
        <dbReference type="Proteomes" id="UP001245683"/>
    </source>
</evidence>
<comment type="caution">
    <text evidence="2">The sequence shown here is derived from an EMBL/GenBank/DDBJ whole genome shotgun (WGS) entry which is preliminary data.</text>
</comment>